<feature type="transmembrane region" description="Helical" evidence="1">
    <location>
        <begin position="7"/>
        <end position="25"/>
    </location>
</feature>
<sequence>MTDRVRAIEGLALVAALTAVFDSVHPLGDQFVHAATAVSTFLGVSLLRGSRRVMPVRRSARVSRLVSVAIAPRSALLGVTA</sequence>
<keyword evidence="1" id="KW-0472">Membrane</keyword>
<evidence type="ECO:0000313" key="2">
    <source>
        <dbReference type="EMBL" id="GHI74545.1"/>
    </source>
</evidence>
<keyword evidence="1" id="KW-0812">Transmembrane</keyword>
<evidence type="ECO:0000313" key="3">
    <source>
        <dbReference type="Proteomes" id="UP000608522"/>
    </source>
</evidence>
<gene>
    <name evidence="2" type="ORF">Sspor_01060</name>
</gene>
<dbReference type="EMBL" id="BNED01000002">
    <property type="protein sequence ID" value="GHI74545.1"/>
    <property type="molecule type" value="Genomic_DNA"/>
</dbReference>
<accession>A0ABQ3T2D2</accession>
<name>A0ABQ3T2D2_9ACTN</name>
<proteinExistence type="predicted"/>
<comment type="caution">
    <text evidence="2">The sequence shown here is derived from an EMBL/GenBank/DDBJ whole genome shotgun (WGS) entry which is preliminary data.</text>
</comment>
<evidence type="ECO:0000256" key="1">
    <source>
        <dbReference type="SAM" id="Phobius"/>
    </source>
</evidence>
<protein>
    <submittedName>
        <fullName evidence="2">Uncharacterized protein</fullName>
    </submittedName>
</protein>
<keyword evidence="1" id="KW-1133">Transmembrane helix</keyword>
<organism evidence="2 3">
    <name type="scientific">Streptomyces spororaveus</name>
    <dbReference type="NCBI Taxonomy" id="284039"/>
    <lineage>
        <taxon>Bacteria</taxon>
        <taxon>Bacillati</taxon>
        <taxon>Actinomycetota</taxon>
        <taxon>Actinomycetes</taxon>
        <taxon>Kitasatosporales</taxon>
        <taxon>Streptomycetaceae</taxon>
        <taxon>Streptomyces</taxon>
    </lineage>
</organism>
<keyword evidence="3" id="KW-1185">Reference proteome</keyword>
<feature type="transmembrane region" description="Helical" evidence="1">
    <location>
        <begin position="31"/>
        <end position="49"/>
    </location>
</feature>
<reference evidence="3" key="1">
    <citation type="submission" date="2023-07" db="EMBL/GenBank/DDBJ databases">
        <title>Whole genome shotgun sequence of Streptomyces spororaveus NBRC 15456.</title>
        <authorList>
            <person name="Komaki H."/>
            <person name="Tamura T."/>
        </authorList>
    </citation>
    <scope>NUCLEOTIDE SEQUENCE [LARGE SCALE GENOMIC DNA]</scope>
    <source>
        <strain evidence="3">NBRC 15456</strain>
    </source>
</reference>
<dbReference type="Proteomes" id="UP000608522">
    <property type="component" value="Unassembled WGS sequence"/>
</dbReference>